<evidence type="ECO:0000256" key="1">
    <source>
        <dbReference type="SAM" id="Phobius"/>
    </source>
</evidence>
<keyword evidence="3" id="KW-1185">Reference proteome</keyword>
<sequence length="66" mass="7528">MPRATLLRQRLLLLFLGGMLLLFSPLVMQFETLGRWLGAPVLLIYLFVTWAALIAIAAWIVSRTRD</sequence>
<organism evidence="2 3">
    <name type="scientific">Thiocapsa roseopersicina</name>
    <dbReference type="NCBI Taxonomy" id="1058"/>
    <lineage>
        <taxon>Bacteria</taxon>
        <taxon>Pseudomonadati</taxon>
        <taxon>Pseudomonadota</taxon>
        <taxon>Gammaproteobacteria</taxon>
        <taxon>Chromatiales</taxon>
        <taxon>Chromatiaceae</taxon>
        <taxon>Thiocapsa</taxon>
    </lineage>
</organism>
<name>A0A1H2RS68_THIRO</name>
<evidence type="ECO:0008006" key="4">
    <source>
        <dbReference type="Google" id="ProtNLM"/>
    </source>
</evidence>
<keyword evidence="1" id="KW-1133">Transmembrane helix</keyword>
<dbReference type="EMBL" id="FNNZ01000002">
    <property type="protein sequence ID" value="SDW22322.1"/>
    <property type="molecule type" value="Genomic_DNA"/>
</dbReference>
<proteinExistence type="predicted"/>
<keyword evidence="1" id="KW-0472">Membrane</keyword>
<dbReference type="Proteomes" id="UP000198816">
    <property type="component" value="Unassembled WGS sequence"/>
</dbReference>
<accession>A0A1H2RS68</accession>
<feature type="transmembrane region" description="Helical" evidence="1">
    <location>
        <begin position="39"/>
        <end position="61"/>
    </location>
</feature>
<keyword evidence="1" id="KW-0812">Transmembrane</keyword>
<gene>
    <name evidence="2" type="ORF">SAMN05421783_102155</name>
</gene>
<evidence type="ECO:0000313" key="2">
    <source>
        <dbReference type="EMBL" id="SDW22322.1"/>
    </source>
</evidence>
<reference evidence="3" key="1">
    <citation type="submission" date="2016-10" db="EMBL/GenBank/DDBJ databases">
        <authorList>
            <person name="Varghese N."/>
            <person name="Submissions S."/>
        </authorList>
    </citation>
    <scope>NUCLEOTIDE SEQUENCE [LARGE SCALE GENOMIC DNA]</scope>
    <source>
        <strain evidence="3">DSM 217</strain>
    </source>
</reference>
<dbReference type="AlphaFoldDB" id="A0A1H2RS68"/>
<protein>
    <recommendedName>
        <fullName evidence="4">DUF3311 domain-containing protein</fullName>
    </recommendedName>
</protein>
<evidence type="ECO:0000313" key="3">
    <source>
        <dbReference type="Proteomes" id="UP000198816"/>
    </source>
</evidence>
<dbReference type="STRING" id="1058.SAMN05421783_102155"/>
<dbReference type="RefSeq" id="WP_093028158.1">
    <property type="nucleotide sequence ID" value="NZ_FNNZ01000002.1"/>
</dbReference>